<dbReference type="AlphaFoldDB" id="B9ETX3"/>
<accession>B9ETX3</accession>
<proteinExistence type="predicted"/>
<name>B9ETX3_ORYSJ</name>
<feature type="compositionally biased region" description="Low complexity" evidence="1">
    <location>
        <begin position="41"/>
        <end position="60"/>
    </location>
</feature>
<gene>
    <name evidence="2" type="ORF">OsJ_03892</name>
</gene>
<organism evidence="2">
    <name type="scientific">Oryza sativa subsp. japonica</name>
    <name type="common">Rice</name>
    <dbReference type="NCBI Taxonomy" id="39947"/>
    <lineage>
        <taxon>Eukaryota</taxon>
        <taxon>Viridiplantae</taxon>
        <taxon>Streptophyta</taxon>
        <taxon>Embryophyta</taxon>
        <taxon>Tracheophyta</taxon>
        <taxon>Spermatophyta</taxon>
        <taxon>Magnoliopsida</taxon>
        <taxon>Liliopsida</taxon>
        <taxon>Poales</taxon>
        <taxon>Poaceae</taxon>
        <taxon>BOP clade</taxon>
        <taxon>Oryzoideae</taxon>
        <taxon>Oryzeae</taxon>
        <taxon>Oryzinae</taxon>
        <taxon>Oryza</taxon>
        <taxon>Oryza sativa</taxon>
    </lineage>
</organism>
<sequence length="97" mass="10569">MEVAVRRPRPEPGAVVVVEARRRPEPGAVVVVDPHPRLPPSLKSTWTSTPTTSKMPPSSKKFSKIMGRLNLTGPIGQRTIPACCVKFGLTRSIRETA</sequence>
<reference evidence="2" key="1">
    <citation type="journal article" date="2005" name="PLoS Biol.">
        <title>The genomes of Oryza sativa: a history of duplications.</title>
        <authorList>
            <person name="Yu J."/>
            <person name="Wang J."/>
            <person name="Lin W."/>
            <person name="Li S."/>
            <person name="Li H."/>
            <person name="Zhou J."/>
            <person name="Ni P."/>
            <person name="Dong W."/>
            <person name="Hu S."/>
            <person name="Zeng C."/>
            <person name="Zhang J."/>
            <person name="Zhang Y."/>
            <person name="Li R."/>
            <person name="Xu Z."/>
            <person name="Li S."/>
            <person name="Li X."/>
            <person name="Zheng H."/>
            <person name="Cong L."/>
            <person name="Lin L."/>
            <person name="Yin J."/>
            <person name="Geng J."/>
            <person name="Li G."/>
            <person name="Shi J."/>
            <person name="Liu J."/>
            <person name="Lv H."/>
            <person name="Li J."/>
            <person name="Wang J."/>
            <person name="Deng Y."/>
            <person name="Ran L."/>
            <person name="Shi X."/>
            <person name="Wang X."/>
            <person name="Wu Q."/>
            <person name="Li C."/>
            <person name="Ren X."/>
            <person name="Wang J."/>
            <person name="Wang X."/>
            <person name="Li D."/>
            <person name="Liu D."/>
            <person name="Zhang X."/>
            <person name="Ji Z."/>
            <person name="Zhao W."/>
            <person name="Sun Y."/>
            <person name="Zhang Z."/>
            <person name="Bao J."/>
            <person name="Han Y."/>
            <person name="Dong L."/>
            <person name="Ji J."/>
            <person name="Chen P."/>
            <person name="Wu S."/>
            <person name="Liu J."/>
            <person name="Xiao Y."/>
            <person name="Bu D."/>
            <person name="Tan J."/>
            <person name="Yang L."/>
            <person name="Ye C."/>
            <person name="Zhang J."/>
            <person name="Xu J."/>
            <person name="Zhou Y."/>
            <person name="Yu Y."/>
            <person name="Zhang B."/>
            <person name="Zhuang S."/>
            <person name="Wei H."/>
            <person name="Liu B."/>
            <person name="Lei M."/>
            <person name="Yu H."/>
            <person name="Li Y."/>
            <person name="Xu H."/>
            <person name="Wei S."/>
            <person name="He X."/>
            <person name="Fang L."/>
            <person name="Zhang Z."/>
            <person name="Zhang Y."/>
            <person name="Huang X."/>
            <person name="Su Z."/>
            <person name="Tong W."/>
            <person name="Li J."/>
            <person name="Tong Z."/>
            <person name="Li S."/>
            <person name="Ye J."/>
            <person name="Wang L."/>
            <person name="Fang L."/>
            <person name="Lei T."/>
            <person name="Chen C."/>
            <person name="Chen H."/>
            <person name="Xu Z."/>
            <person name="Li H."/>
            <person name="Huang H."/>
            <person name="Zhang F."/>
            <person name="Xu H."/>
            <person name="Li N."/>
            <person name="Zhao C."/>
            <person name="Li S."/>
            <person name="Dong L."/>
            <person name="Huang Y."/>
            <person name="Li L."/>
            <person name="Xi Y."/>
            <person name="Qi Q."/>
            <person name="Li W."/>
            <person name="Zhang B."/>
            <person name="Hu W."/>
            <person name="Zhang Y."/>
            <person name="Tian X."/>
            <person name="Jiao Y."/>
            <person name="Liang X."/>
            <person name="Jin J."/>
            <person name="Gao L."/>
            <person name="Zheng W."/>
            <person name="Hao B."/>
            <person name="Liu S."/>
            <person name="Wang W."/>
            <person name="Yuan L."/>
            <person name="Cao M."/>
            <person name="McDermott J."/>
            <person name="Samudrala R."/>
            <person name="Wang J."/>
            <person name="Wong G.K."/>
            <person name="Yang H."/>
        </authorList>
    </citation>
    <scope>NUCLEOTIDE SEQUENCE [LARGE SCALE GENOMIC DNA]</scope>
</reference>
<dbReference type="Proteomes" id="UP000007752">
    <property type="component" value="Chromosome 1"/>
</dbReference>
<evidence type="ECO:0000256" key="1">
    <source>
        <dbReference type="SAM" id="MobiDB-lite"/>
    </source>
</evidence>
<evidence type="ECO:0000313" key="2">
    <source>
        <dbReference type="EMBL" id="EEE55592.1"/>
    </source>
</evidence>
<dbReference type="EMBL" id="CM000138">
    <property type="protein sequence ID" value="EEE55592.1"/>
    <property type="molecule type" value="Genomic_DNA"/>
</dbReference>
<protein>
    <submittedName>
        <fullName evidence="2">Uncharacterized protein</fullName>
    </submittedName>
</protein>
<reference evidence="2" key="2">
    <citation type="submission" date="2008-12" db="EMBL/GenBank/DDBJ databases">
        <title>Improved gene annotation of the rice (Oryza sativa) genomes.</title>
        <authorList>
            <person name="Wang J."/>
            <person name="Li R."/>
            <person name="Fan W."/>
            <person name="Huang Q."/>
            <person name="Zhang J."/>
            <person name="Zhou Y."/>
            <person name="Hu Y."/>
            <person name="Zi S."/>
            <person name="Li J."/>
            <person name="Ni P."/>
            <person name="Zheng H."/>
            <person name="Zhang Y."/>
            <person name="Zhao M."/>
            <person name="Hao Q."/>
            <person name="McDermott J."/>
            <person name="Samudrala R."/>
            <person name="Kristiansen K."/>
            <person name="Wong G.K.-S."/>
        </authorList>
    </citation>
    <scope>NUCLEOTIDE SEQUENCE</scope>
</reference>
<feature type="region of interest" description="Disordered" evidence="1">
    <location>
        <begin position="41"/>
        <end position="61"/>
    </location>
</feature>